<evidence type="ECO:0000259" key="4">
    <source>
        <dbReference type="PROSITE" id="PS50089"/>
    </source>
</evidence>
<evidence type="ECO:0000256" key="1">
    <source>
        <dbReference type="ARBA" id="ARBA00022771"/>
    </source>
</evidence>
<dbReference type="InterPro" id="IPR001841">
    <property type="entry name" value="Znf_RING"/>
</dbReference>
<dbReference type="SUPFAM" id="SSF57850">
    <property type="entry name" value="RING/U-box"/>
    <property type="match status" value="1"/>
</dbReference>
<keyword evidence="1 3" id="KW-0863">Zinc-finger</keyword>
<feature type="domain" description="RING-type" evidence="4">
    <location>
        <begin position="111"/>
        <end position="151"/>
    </location>
</feature>
<evidence type="ECO:0000256" key="3">
    <source>
        <dbReference type="PROSITE-ProRule" id="PRU00175"/>
    </source>
</evidence>
<dbReference type="GO" id="GO:0008270">
    <property type="term" value="F:zinc ion binding"/>
    <property type="evidence" value="ECO:0007669"/>
    <property type="project" value="UniProtKB-KW"/>
</dbReference>
<evidence type="ECO:0000313" key="5">
    <source>
        <dbReference type="EMBL" id="CAJ0569002.1"/>
    </source>
</evidence>
<gene>
    <name evidence="5" type="ORF">MSPICULIGERA_LOCUS7502</name>
</gene>
<dbReference type="InterPro" id="IPR013083">
    <property type="entry name" value="Znf_RING/FYVE/PHD"/>
</dbReference>
<comment type="caution">
    <text evidence="5">The sequence shown here is derived from an EMBL/GenBank/DDBJ whole genome shotgun (WGS) entry which is preliminary data.</text>
</comment>
<dbReference type="SMART" id="SM00184">
    <property type="entry name" value="RING"/>
    <property type="match status" value="1"/>
</dbReference>
<feature type="non-terminal residue" evidence="5">
    <location>
        <position position="1"/>
    </location>
</feature>
<reference evidence="5" key="1">
    <citation type="submission" date="2023-06" db="EMBL/GenBank/DDBJ databases">
        <authorList>
            <person name="Delattre M."/>
        </authorList>
    </citation>
    <scope>NUCLEOTIDE SEQUENCE</scope>
    <source>
        <strain evidence="5">AF72</strain>
    </source>
</reference>
<dbReference type="EMBL" id="CATQJA010001887">
    <property type="protein sequence ID" value="CAJ0569002.1"/>
    <property type="molecule type" value="Genomic_DNA"/>
</dbReference>
<keyword evidence="1 3" id="KW-0479">Metal-binding</keyword>
<evidence type="ECO:0000256" key="2">
    <source>
        <dbReference type="ARBA" id="ARBA00022833"/>
    </source>
</evidence>
<name>A0AA36CHA2_9BILA</name>
<keyword evidence="2" id="KW-0862">Zinc</keyword>
<proteinExistence type="predicted"/>
<keyword evidence="6" id="KW-1185">Reference proteome</keyword>
<organism evidence="5 6">
    <name type="scientific">Mesorhabditis spiculigera</name>
    <dbReference type="NCBI Taxonomy" id="96644"/>
    <lineage>
        <taxon>Eukaryota</taxon>
        <taxon>Metazoa</taxon>
        <taxon>Ecdysozoa</taxon>
        <taxon>Nematoda</taxon>
        <taxon>Chromadorea</taxon>
        <taxon>Rhabditida</taxon>
        <taxon>Rhabditina</taxon>
        <taxon>Rhabditomorpha</taxon>
        <taxon>Rhabditoidea</taxon>
        <taxon>Rhabditidae</taxon>
        <taxon>Mesorhabditinae</taxon>
        <taxon>Mesorhabditis</taxon>
    </lineage>
</organism>
<dbReference type="Proteomes" id="UP001177023">
    <property type="component" value="Unassembled WGS sequence"/>
</dbReference>
<dbReference type="PROSITE" id="PS50089">
    <property type="entry name" value="ZF_RING_2"/>
    <property type="match status" value="1"/>
</dbReference>
<dbReference type="AlphaFoldDB" id="A0AA36CHA2"/>
<evidence type="ECO:0000313" key="6">
    <source>
        <dbReference type="Proteomes" id="UP001177023"/>
    </source>
</evidence>
<sequence>MVRFPPRERIRRPFHDTRLEYDPQLSQVEGMLLGCPSCKHPYDGFPGGLHAPFRVIRWKNTWTPFVVKCYSCVDEEKARIAWCLLDLTKTKGLYKQFNGYVADGHVTPPKCTLCLQDYLGNRQPMALKCGFVMCGVCIKARTYVPPICPFCASDFFDVDLRVVHYDVPLTCVYRSLVVKIALHNARVAGNRLQHHAETEKHNQPRKEIANAPPILCENCYNARSIEDVFKCTECDVRVCGACAFRYHAEHRESTVDLLDVEIQKLKGDVIANFKNVSDCYRRDLRGHSAELFKAMDSLDVKFGRSAERLNGQKTMWLAGVTGKELNEVSADFESHCEELTPVIRKVTHQIQDLTDRLA</sequence>
<protein>
    <recommendedName>
        <fullName evidence="4">RING-type domain-containing protein</fullName>
    </recommendedName>
</protein>
<dbReference type="Gene3D" id="3.30.40.10">
    <property type="entry name" value="Zinc/RING finger domain, C3HC4 (zinc finger)"/>
    <property type="match status" value="1"/>
</dbReference>
<accession>A0AA36CHA2</accession>